<keyword evidence="6" id="KW-1185">Reference proteome</keyword>
<comment type="caution">
    <text evidence="5">The sequence shown here is derived from an EMBL/GenBank/DDBJ whole genome shotgun (WGS) entry which is preliminary data.</text>
</comment>
<name>A0AAV9IKC3_9RHOD</name>
<evidence type="ECO:0000259" key="4">
    <source>
        <dbReference type="Pfam" id="PF00828"/>
    </source>
</evidence>
<dbReference type="SUPFAM" id="SSF52080">
    <property type="entry name" value="Ribosomal proteins L15p and L18e"/>
    <property type="match status" value="1"/>
</dbReference>
<feature type="domain" description="Large ribosomal subunit protein uL15/eL18" evidence="4">
    <location>
        <begin position="65"/>
        <end position="138"/>
    </location>
</feature>
<keyword evidence="2" id="KW-0687">Ribonucleoprotein</keyword>
<evidence type="ECO:0000256" key="2">
    <source>
        <dbReference type="ARBA" id="ARBA00023274"/>
    </source>
</evidence>
<keyword evidence="1" id="KW-0689">Ribosomal protein</keyword>
<dbReference type="GO" id="GO:0005840">
    <property type="term" value="C:ribosome"/>
    <property type="evidence" value="ECO:0007669"/>
    <property type="project" value="UniProtKB-KW"/>
</dbReference>
<evidence type="ECO:0000313" key="6">
    <source>
        <dbReference type="Proteomes" id="UP001300502"/>
    </source>
</evidence>
<dbReference type="InterPro" id="IPR021131">
    <property type="entry name" value="Ribosomal_uL15/eL18"/>
</dbReference>
<feature type="compositionally biased region" description="Basic residues" evidence="3">
    <location>
        <begin position="16"/>
        <end position="38"/>
    </location>
</feature>
<dbReference type="GO" id="GO:1990904">
    <property type="term" value="C:ribonucleoprotein complex"/>
    <property type="evidence" value="ECO:0007669"/>
    <property type="project" value="UniProtKB-KW"/>
</dbReference>
<reference evidence="5 6" key="1">
    <citation type="submission" date="2022-07" db="EMBL/GenBank/DDBJ databases">
        <title>Genome-wide signatures of adaptation to extreme environments.</title>
        <authorList>
            <person name="Cho C.H."/>
            <person name="Yoon H.S."/>
        </authorList>
    </citation>
    <scope>NUCLEOTIDE SEQUENCE [LARGE SCALE GENOMIC DNA]</scope>
    <source>
        <strain evidence="5 6">108.79 E11</strain>
    </source>
</reference>
<dbReference type="AlphaFoldDB" id="A0AAV9IKC3"/>
<protein>
    <recommendedName>
        <fullName evidence="4">Large ribosomal subunit protein uL15/eL18 domain-containing protein</fullName>
    </recommendedName>
</protein>
<evidence type="ECO:0000256" key="3">
    <source>
        <dbReference type="SAM" id="MobiDB-lite"/>
    </source>
</evidence>
<dbReference type="Proteomes" id="UP001300502">
    <property type="component" value="Unassembled WGS sequence"/>
</dbReference>
<dbReference type="InterPro" id="IPR036227">
    <property type="entry name" value="Ribosomal_uL15/eL18_sf"/>
</dbReference>
<evidence type="ECO:0000256" key="1">
    <source>
        <dbReference type="ARBA" id="ARBA00022980"/>
    </source>
</evidence>
<proteinExistence type="predicted"/>
<evidence type="ECO:0000313" key="5">
    <source>
        <dbReference type="EMBL" id="KAK4527762.1"/>
    </source>
</evidence>
<dbReference type="Pfam" id="PF00828">
    <property type="entry name" value="Ribosomal_L27A"/>
    <property type="match status" value="1"/>
</dbReference>
<dbReference type="EMBL" id="JANCYU010000055">
    <property type="protein sequence ID" value="KAK4527762.1"/>
    <property type="molecule type" value="Genomic_DNA"/>
</dbReference>
<organism evidence="5 6">
    <name type="scientific">Galdieria yellowstonensis</name>
    <dbReference type="NCBI Taxonomy" id="3028027"/>
    <lineage>
        <taxon>Eukaryota</taxon>
        <taxon>Rhodophyta</taxon>
        <taxon>Bangiophyceae</taxon>
        <taxon>Galdieriales</taxon>
        <taxon>Galdieriaceae</taxon>
        <taxon>Galdieria</taxon>
    </lineage>
</organism>
<accession>A0AAV9IKC3</accession>
<gene>
    <name evidence="5" type="ORF">GAYE_SCF43G5690</name>
</gene>
<feature type="region of interest" description="Disordered" evidence="3">
    <location>
        <begin position="16"/>
        <end position="39"/>
    </location>
</feature>
<sequence>MRYYYYGGGGGGAKFQRPHAPRRCFKSSKRKKRNSKVTRPKENYYWENNAYIVTKNLLKSEKNEVPLAAIVQLIHKGVLPADQVITLEHLKSAGLLSKKSRQVCLVGKCATISVPIQIECTSVTRSTWSCISSSGGQVICLFLSSLYLQAYLFADDWKVTKDTIGQVLEEHQRNRTTWSPWYPDRNKFRVPCIYVKNRKHSCIWTYSKPIGLQGVEFLHDDFCRQILWDPCILLRR</sequence>